<evidence type="ECO:0000256" key="3">
    <source>
        <dbReference type="ARBA" id="ARBA00022670"/>
    </source>
</evidence>
<comment type="similarity">
    <text evidence="2 7">Belongs to the peptidase M14 family.</text>
</comment>
<evidence type="ECO:0000256" key="8">
    <source>
        <dbReference type="SAM" id="MobiDB-lite"/>
    </source>
</evidence>
<dbReference type="PANTHER" id="PTHR11705:SF143">
    <property type="entry name" value="SLL0236 PROTEIN"/>
    <property type="match status" value="1"/>
</dbReference>
<feature type="region of interest" description="Disordered" evidence="8">
    <location>
        <begin position="27"/>
        <end position="54"/>
    </location>
</feature>
<name>A0A1Y5Y380_KIBAR</name>
<dbReference type="RefSeq" id="WP_235039091.1">
    <property type="nucleotide sequence ID" value="NZ_FWXV01000009.1"/>
</dbReference>
<dbReference type="GO" id="GO:0004181">
    <property type="term" value="F:metallocarboxypeptidase activity"/>
    <property type="evidence" value="ECO:0007669"/>
    <property type="project" value="InterPro"/>
</dbReference>
<feature type="domain" description="Peptidase M14" evidence="10">
    <location>
        <begin position="97"/>
        <end position="393"/>
    </location>
</feature>
<dbReference type="GO" id="GO:0005615">
    <property type="term" value="C:extracellular space"/>
    <property type="evidence" value="ECO:0007669"/>
    <property type="project" value="TreeGrafter"/>
</dbReference>
<protein>
    <submittedName>
        <fullName evidence="11">Zinc carboxypeptidase</fullName>
    </submittedName>
</protein>
<dbReference type="InterPro" id="IPR000834">
    <property type="entry name" value="Peptidase_M14"/>
</dbReference>
<dbReference type="EMBL" id="FWXV01000009">
    <property type="protein sequence ID" value="SMD23252.1"/>
    <property type="molecule type" value="Genomic_DNA"/>
</dbReference>
<keyword evidence="9" id="KW-0732">Signal</keyword>
<reference evidence="11 12" key="1">
    <citation type="submission" date="2017-04" db="EMBL/GenBank/DDBJ databases">
        <authorList>
            <person name="Afonso C.L."/>
            <person name="Miller P.J."/>
            <person name="Scott M.A."/>
            <person name="Spackman E."/>
            <person name="Goraichik I."/>
            <person name="Dimitrov K.M."/>
            <person name="Suarez D.L."/>
            <person name="Swayne D.E."/>
        </authorList>
    </citation>
    <scope>NUCLEOTIDE SEQUENCE [LARGE SCALE GENOMIC DNA]</scope>
    <source>
        <strain evidence="11 12">DSM 43828</strain>
    </source>
</reference>
<dbReference type="GO" id="GO:0008270">
    <property type="term" value="F:zinc ion binding"/>
    <property type="evidence" value="ECO:0007669"/>
    <property type="project" value="InterPro"/>
</dbReference>
<dbReference type="Proteomes" id="UP000192674">
    <property type="component" value="Unassembled WGS sequence"/>
</dbReference>
<evidence type="ECO:0000256" key="4">
    <source>
        <dbReference type="ARBA" id="ARBA00022801"/>
    </source>
</evidence>
<feature type="active site" description="Proton donor/acceptor" evidence="7">
    <location>
        <position position="358"/>
    </location>
</feature>
<evidence type="ECO:0000313" key="12">
    <source>
        <dbReference type="Proteomes" id="UP000192674"/>
    </source>
</evidence>
<dbReference type="GO" id="GO:0006508">
    <property type="term" value="P:proteolysis"/>
    <property type="evidence" value="ECO:0007669"/>
    <property type="project" value="UniProtKB-KW"/>
</dbReference>
<gene>
    <name evidence="11" type="ORF">SAMN05661093_07826</name>
</gene>
<evidence type="ECO:0000256" key="7">
    <source>
        <dbReference type="PROSITE-ProRule" id="PRU01379"/>
    </source>
</evidence>
<keyword evidence="6" id="KW-0482">Metalloprotease</keyword>
<feature type="chain" id="PRO_5013209737" evidence="9">
    <location>
        <begin position="27"/>
        <end position="850"/>
    </location>
</feature>
<organism evidence="11 12">
    <name type="scientific">Kibdelosporangium aridum</name>
    <dbReference type="NCBI Taxonomy" id="2030"/>
    <lineage>
        <taxon>Bacteria</taxon>
        <taxon>Bacillati</taxon>
        <taxon>Actinomycetota</taxon>
        <taxon>Actinomycetes</taxon>
        <taxon>Pseudonocardiales</taxon>
        <taxon>Pseudonocardiaceae</taxon>
        <taxon>Kibdelosporangium</taxon>
    </lineage>
</organism>
<dbReference type="AlphaFoldDB" id="A0A1Y5Y380"/>
<proteinExistence type="inferred from homology"/>
<evidence type="ECO:0000256" key="2">
    <source>
        <dbReference type="ARBA" id="ARBA00005988"/>
    </source>
</evidence>
<keyword evidence="11" id="KW-0121">Carboxypeptidase</keyword>
<accession>A0A1Y5Y380</accession>
<dbReference type="Pfam" id="PF00246">
    <property type="entry name" value="Peptidase_M14"/>
    <property type="match status" value="1"/>
</dbReference>
<comment type="cofactor">
    <cofactor evidence="1">
        <name>Zn(2+)</name>
        <dbReference type="ChEBI" id="CHEBI:29105"/>
    </cofactor>
</comment>
<evidence type="ECO:0000313" key="11">
    <source>
        <dbReference type="EMBL" id="SMD23252.1"/>
    </source>
</evidence>
<keyword evidence="4" id="KW-0378">Hydrolase</keyword>
<evidence type="ECO:0000259" key="10">
    <source>
        <dbReference type="PROSITE" id="PS52035"/>
    </source>
</evidence>
<evidence type="ECO:0000256" key="1">
    <source>
        <dbReference type="ARBA" id="ARBA00001947"/>
    </source>
</evidence>
<keyword evidence="5" id="KW-0862">Zinc</keyword>
<sequence length="850" mass="91355">MHLRPVGRVLAASALSLLTVITLAPAAAGAPSRSPKGEEPGNGPERNEVAAVDPPSIGIAARSASGENKLGSREGYPRTTQLRVYPEDPADKAIKLGLAPYHAIAPKLNELQGRSNRISVEVVGQSGLGRDLYLVTLTAPERPSETRQQERWRDKIENDPAAAARDRQLAREYKTPIWINNNIHGDEWEGTDAALRQIEYLATTRDRKALDLLSRNRVYFNVTANPDGRNLGTRANANGFDLNRDFVTSSQPEGIVMRDIVKTVQPVMMLDEHGYVPGTLIEPTGPPHGQNYDFDLYIKHGYANGLNIEKAVKALGYPEAQDTQIPFRDYPSGEWDGWAPIYTAQYSMFHGAISYTIEIPMRVNRGDYNLPETELRRRSAINTDVSEASMKASLDYVHDNRSALIANQIEMFRRGAAGEAQRFIPDGFVPGFGPEDRFTTKFPRAYVIPAGATQRSGAAAARLVDLLVAHDVRVRQADRPFSLAGRTYPAGSYIVDMHQPKRALANVMLEQGRDVSASAEVMYDISGWSHRLLWGASVDIVQGGDLRVSSKPVVAASPTGGVDAGPGQDLAITVRDGKDAAAVNDLLGRGIELKRRANGSVIVPASARVAALQVADRYGVRFSLAPAGDTGVVMRRPTIAAAVGPDELFALRDMGFEVRPVSTDALNAGFDLSRVDVLMVSSGLRYDLLNASAKAAVDAFAARGGVVTRGATGSKFNADAKLLDVTAVAGRGDANGIVNVINGTGPIGADALAQSFVYSPQWFTDLGTGVTVEQRYATGNPLAAGHWRPNEDGTGGPQAASGQAVVVSGTDERGAKVVMFGTEPLFRAHPKGMYAQVANAVYWSATRNPV</sequence>
<dbReference type="SUPFAM" id="SSF53187">
    <property type="entry name" value="Zn-dependent exopeptidases"/>
    <property type="match status" value="1"/>
</dbReference>
<dbReference type="SMART" id="SM00631">
    <property type="entry name" value="Zn_pept"/>
    <property type="match status" value="1"/>
</dbReference>
<dbReference type="PROSITE" id="PS52035">
    <property type="entry name" value="PEPTIDASE_M14"/>
    <property type="match status" value="1"/>
</dbReference>
<evidence type="ECO:0000256" key="9">
    <source>
        <dbReference type="SAM" id="SignalP"/>
    </source>
</evidence>
<dbReference type="Gene3D" id="3.40.630.10">
    <property type="entry name" value="Zn peptidases"/>
    <property type="match status" value="1"/>
</dbReference>
<feature type="signal peptide" evidence="9">
    <location>
        <begin position="1"/>
        <end position="26"/>
    </location>
</feature>
<evidence type="ECO:0000256" key="6">
    <source>
        <dbReference type="ARBA" id="ARBA00023049"/>
    </source>
</evidence>
<dbReference type="PANTHER" id="PTHR11705">
    <property type="entry name" value="PROTEASE FAMILY M14 CARBOXYPEPTIDASE A,B"/>
    <property type="match status" value="1"/>
</dbReference>
<keyword evidence="12" id="KW-1185">Reference proteome</keyword>
<keyword evidence="3" id="KW-0645">Protease</keyword>
<evidence type="ECO:0000256" key="5">
    <source>
        <dbReference type="ARBA" id="ARBA00022833"/>
    </source>
</evidence>